<reference evidence="2 3" key="1">
    <citation type="submission" date="2018-09" db="EMBL/GenBank/DDBJ databases">
        <title>The complete genome sequence of Neokomagataea tanensis NBRC 106556(T).</title>
        <authorList>
            <person name="Chua K.-O."/>
            <person name="See-Too W.-S."/>
            <person name="Hong K.-W."/>
            <person name="Yin W.-F."/>
            <person name="Chan K.-G."/>
        </authorList>
    </citation>
    <scope>NUCLEOTIDE SEQUENCE [LARGE SCALE GENOMIC DNA]</scope>
    <source>
        <strain evidence="3">AH13 \ NBRC 106556</strain>
    </source>
</reference>
<evidence type="ECO:0000256" key="1">
    <source>
        <dbReference type="ARBA" id="ARBA00007068"/>
    </source>
</evidence>
<dbReference type="CDD" id="cd02252">
    <property type="entry name" value="nylC_like"/>
    <property type="match status" value="1"/>
</dbReference>
<sequence length="382" mass="39050">MRSAKTLSPHALKTTRRGLIAGGAAFLFNPPHLLSAPPRVHGKVGPRNLITDVPGIKVGYADAPSNCTGVTVILPDTHAIAAVDIRGGGPATRETDTLTLGNLVHTVDAIVLSGGSVYGLAAGDGAAAWLGAHGRGFSFHPSASVPSAPIVPTAALYDLATGGDKNWGEDPPYHALGLAAVSRASETFPLGTHGAGFGATAGALKGGLGSASYITHEGITVGAIVACNSFGSVVAPGGKQFWAGTYEVGREFGGLGAPKYDVDSEDWGLAKLNPAPRANTTLACIATDIALSNDELKRVAMMAQNGMGRAIRPVHSPFDGDIIFALSTSRQANPHPATSLERDILVTRIGSIASDVLARAIARGVYLATCPPGMTAQQWSSL</sequence>
<dbReference type="EMBL" id="CP032485">
    <property type="protein sequence ID" value="QDH24250.1"/>
    <property type="molecule type" value="Genomic_DNA"/>
</dbReference>
<dbReference type="KEGG" id="ntn:D5366_02105"/>
<evidence type="ECO:0000313" key="3">
    <source>
        <dbReference type="Proteomes" id="UP000317214"/>
    </source>
</evidence>
<name>A0A4Y6V6I8_9PROT</name>
<dbReference type="GO" id="GO:0004177">
    <property type="term" value="F:aminopeptidase activity"/>
    <property type="evidence" value="ECO:0007669"/>
    <property type="project" value="TreeGrafter"/>
</dbReference>
<dbReference type="PANTHER" id="PTHR36512:SF3">
    <property type="entry name" value="BLR5678 PROTEIN"/>
    <property type="match status" value="1"/>
</dbReference>
<evidence type="ECO:0000313" key="2">
    <source>
        <dbReference type="EMBL" id="QDH24250.1"/>
    </source>
</evidence>
<dbReference type="AlphaFoldDB" id="A0A4Y6V6I8"/>
<dbReference type="Gene3D" id="3.60.70.12">
    <property type="entry name" value="L-amino peptidase D-ALA esterase/amidase"/>
    <property type="match status" value="1"/>
</dbReference>
<dbReference type="SUPFAM" id="SSF56266">
    <property type="entry name" value="DmpA/ArgJ-like"/>
    <property type="match status" value="1"/>
</dbReference>
<protein>
    <submittedName>
        <fullName evidence="2">Peptidase S58 family protein</fullName>
    </submittedName>
</protein>
<accession>A0A4Y6V6I8</accession>
<dbReference type="InterPro" id="IPR016117">
    <property type="entry name" value="ArgJ-like_dom_sf"/>
</dbReference>
<dbReference type="RefSeq" id="WP_141492085.1">
    <property type="nucleotide sequence ID" value="NZ_CP032485.1"/>
</dbReference>
<dbReference type="PANTHER" id="PTHR36512">
    <property type="entry name" value="D-AMINOPEPTIDASE"/>
    <property type="match status" value="1"/>
</dbReference>
<dbReference type="OrthoDB" id="9770388at2"/>
<organism evidence="2 3">
    <name type="scientific">Neokomagataea tanensis</name>
    <dbReference type="NCBI Taxonomy" id="661191"/>
    <lineage>
        <taxon>Bacteria</taxon>
        <taxon>Pseudomonadati</taxon>
        <taxon>Pseudomonadota</taxon>
        <taxon>Alphaproteobacteria</taxon>
        <taxon>Acetobacterales</taxon>
        <taxon>Acetobacteraceae</taxon>
        <taxon>Neokomagataea</taxon>
    </lineage>
</organism>
<dbReference type="Pfam" id="PF03576">
    <property type="entry name" value="Peptidase_S58"/>
    <property type="match status" value="1"/>
</dbReference>
<gene>
    <name evidence="2" type="ORF">D5366_02105</name>
</gene>
<comment type="similarity">
    <text evidence="1">Belongs to the peptidase S58 family.</text>
</comment>
<dbReference type="Proteomes" id="UP000317214">
    <property type="component" value="Chromosome"/>
</dbReference>
<keyword evidence="3" id="KW-1185">Reference proteome</keyword>
<dbReference type="InterPro" id="IPR005321">
    <property type="entry name" value="Peptidase_S58_DmpA"/>
</dbReference>
<proteinExistence type="inferred from homology"/>